<keyword evidence="6" id="KW-1185">Reference proteome</keyword>
<comment type="similarity">
    <text evidence="1">Belongs to the indoleamine 2,3-dioxygenase family.</text>
</comment>
<sequence length="395" mass="44605">MNLDQSVVDLLTYFEIDQKTGFLIADPLIKLPEAFEQWHQISDNCHHILLDNMEQLIAQKLLNHRIEQLPVISTDSLTSNKELRLAHLLLVTLAAGYIWQDGLDKARLSVPASISIPLLEVCKRLSFKPIACHASVCLANWRPIRESESFDAAAADIIAFRFVQHPGNRWFFTLTAQIEAELAEALCAIASACWRGEIEQSTMLHITNAVKTATATMKRMEDYVPPDVFYHGFRIFLSGYTTKPMVEQGGIIFEGRQDLGPQLLNGGSAAQSSTFHVIDGFLGIKHSYHVEEFLALQREYMPPKHRDFILWVRQSAAKILNLKYATGYYRAVQAVRKFRESHIKMESISTYCVEKFIVLPAEDNCELGTGGSSFMDLLKSIASDCQHNQSRLTPM</sequence>
<dbReference type="GO" id="GO:0020037">
    <property type="term" value="F:heme binding"/>
    <property type="evidence" value="ECO:0007669"/>
    <property type="project" value="InterPro"/>
</dbReference>
<proteinExistence type="inferred from homology"/>
<dbReference type="Pfam" id="PF01231">
    <property type="entry name" value="IDO"/>
    <property type="match status" value="1"/>
</dbReference>
<evidence type="ECO:0000256" key="4">
    <source>
        <dbReference type="PIRSR" id="PIRSR600898-1"/>
    </source>
</evidence>
<dbReference type="Gene3D" id="1.20.58.480">
    <property type="match status" value="1"/>
</dbReference>
<dbReference type="GO" id="GO:0005737">
    <property type="term" value="C:cytoplasm"/>
    <property type="evidence" value="ECO:0007669"/>
    <property type="project" value="TreeGrafter"/>
</dbReference>
<dbReference type="GO" id="GO:0019441">
    <property type="term" value="P:L-tryptophan catabolic process to kynurenine"/>
    <property type="evidence" value="ECO:0007669"/>
    <property type="project" value="InterPro"/>
</dbReference>
<feature type="binding site" description="proximal binding residue" evidence="4">
    <location>
        <position position="342"/>
    </location>
    <ligand>
        <name>heme b</name>
        <dbReference type="ChEBI" id="CHEBI:60344"/>
    </ligand>
    <ligandPart>
        <name>Fe</name>
        <dbReference type="ChEBI" id="CHEBI:18248"/>
    </ligandPart>
</feature>
<evidence type="ECO:0000256" key="1">
    <source>
        <dbReference type="ARBA" id="ARBA00007119"/>
    </source>
</evidence>
<evidence type="ECO:0000313" key="5">
    <source>
        <dbReference type="EMBL" id="VDN05789.1"/>
    </source>
</evidence>
<dbReference type="PANTHER" id="PTHR28657">
    <property type="entry name" value="INDOLEAMINE 2,3-DIOXYGENASE"/>
    <property type="match status" value="1"/>
</dbReference>
<dbReference type="AlphaFoldDB" id="A0A0N5D5I0"/>
<reference evidence="7" key="1">
    <citation type="submission" date="2016-04" db="UniProtKB">
        <authorList>
            <consortium name="WormBaseParasite"/>
        </authorList>
    </citation>
    <scope>IDENTIFICATION</scope>
</reference>
<dbReference type="GO" id="GO:0034354">
    <property type="term" value="P:'de novo' NAD+ biosynthetic process from L-tryptophan"/>
    <property type="evidence" value="ECO:0007669"/>
    <property type="project" value="TreeGrafter"/>
</dbReference>
<dbReference type="PANTHER" id="PTHR28657:SF5">
    <property type="entry name" value="INDOLEAMINE 2,3-DIOXYGENASE"/>
    <property type="match status" value="1"/>
</dbReference>
<dbReference type="SUPFAM" id="SSF140959">
    <property type="entry name" value="Indolic compounds 2,3-dioxygenase-like"/>
    <property type="match status" value="1"/>
</dbReference>
<dbReference type="GO" id="GO:0046872">
    <property type="term" value="F:metal ion binding"/>
    <property type="evidence" value="ECO:0007669"/>
    <property type="project" value="UniProtKB-KW"/>
</dbReference>
<dbReference type="InterPro" id="IPR037217">
    <property type="entry name" value="Trp/Indoleamine_2_3_dOase-like"/>
</dbReference>
<protein>
    <submittedName>
        <fullName evidence="7">Indoleamine 2,3-dioxygenase 2</fullName>
    </submittedName>
</protein>
<dbReference type="STRING" id="103827.A0A0N5D5I0"/>
<evidence type="ECO:0000256" key="3">
    <source>
        <dbReference type="ARBA" id="ARBA00023004"/>
    </source>
</evidence>
<dbReference type="WBParaSite" id="TCLT_0000826201-mRNA-1">
    <property type="protein sequence ID" value="TCLT_0000826201-mRNA-1"/>
    <property type="gene ID" value="TCLT_0000826201"/>
</dbReference>
<evidence type="ECO:0000313" key="7">
    <source>
        <dbReference type="WBParaSite" id="TCLT_0000826201-mRNA-1"/>
    </source>
</evidence>
<keyword evidence="3 4" id="KW-0408">Iron</keyword>
<dbReference type="InterPro" id="IPR000898">
    <property type="entry name" value="Indolamine_dOase"/>
</dbReference>
<accession>A0A0N5D5I0</accession>
<dbReference type="OMA" id="SNKIMEP"/>
<evidence type="ECO:0000256" key="2">
    <source>
        <dbReference type="ARBA" id="ARBA00022723"/>
    </source>
</evidence>
<name>A0A0N5D5I0_THECL</name>
<dbReference type="Proteomes" id="UP000276776">
    <property type="component" value="Unassembled WGS sequence"/>
</dbReference>
<organism evidence="7">
    <name type="scientific">Thelazia callipaeda</name>
    <name type="common">Oriental eyeworm</name>
    <name type="synonym">Parasitic nematode</name>
    <dbReference type="NCBI Taxonomy" id="103827"/>
    <lineage>
        <taxon>Eukaryota</taxon>
        <taxon>Metazoa</taxon>
        <taxon>Ecdysozoa</taxon>
        <taxon>Nematoda</taxon>
        <taxon>Chromadorea</taxon>
        <taxon>Rhabditida</taxon>
        <taxon>Spirurina</taxon>
        <taxon>Spiruromorpha</taxon>
        <taxon>Thelazioidea</taxon>
        <taxon>Thelaziidae</taxon>
        <taxon>Thelazia</taxon>
    </lineage>
</organism>
<dbReference type="GO" id="GO:0004833">
    <property type="term" value="F:L-tryptophan 2,3-dioxygenase activity"/>
    <property type="evidence" value="ECO:0007669"/>
    <property type="project" value="TreeGrafter"/>
</dbReference>
<keyword evidence="4" id="KW-0349">Heme</keyword>
<keyword evidence="2 4" id="KW-0479">Metal-binding</keyword>
<dbReference type="GO" id="GO:0033754">
    <property type="term" value="F:indoleamine 2,3-dioxygenase activity"/>
    <property type="evidence" value="ECO:0007669"/>
    <property type="project" value="TreeGrafter"/>
</dbReference>
<dbReference type="OrthoDB" id="10262710at2759"/>
<evidence type="ECO:0000313" key="6">
    <source>
        <dbReference type="Proteomes" id="UP000276776"/>
    </source>
</evidence>
<reference evidence="5 6" key="2">
    <citation type="submission" date="2018-11" db="EMBL/GenBank/DDBJ databases">
        <authorList>
            <consortium name="Pathogen Informatics"/>
        </authorList>
    </citation>
    <scope>NUCLEOTIDE SEQUENCE [LARGE SCALE GENOMIC DNA]</scope>
</reference>
<gene>
    <name evidence="5" type="ORF">TCLT_LOCUS8251</name>
</gene>
<dbReference type="EMBL" id="UYYF01004604">
    <property type="protein sequence ID" value="VDN05789.1"/>
    <property type="molecule type" value="Genomic_DNA"/>
</dbReference>